<dbReference type="OrthoDB" id="10463236at2759"/>
<gene>
    <name evidence="2" type="ORF">TNIN_394181</name>
</gene>
<dbReference type="EMBL" id="BMAV01015810">
    <property type="protein sequence ID" value="GFY66077.1"/>
    <property type="molecule type" value="Genomic_DNA"/>
</dbReference>
<dbReference type="Proteomes" id="UP000886998">
    <property type="component" value="Unassembled WGS sequence"/>
</dbReference>
<name>A0A8X6Y8C7_9ARAC</name>
<evidence type="ECO:0000313" key="3">
    <source>
        <dbReference type="Proteomes" id="UP000886998"/>
    </source>
</evidence>
<proteinExistence type="predicted"/>
<evidence type="ECO:0000256" key="1">
    <source>
        <dbReference type="SAM" id="MobiDB-lite"/>
    </source>
</evidence>
<dbReference type="AlphaFoldDB" id="A0A8X6Y8C7"/>
<organism evidence="2 3">
    <name type="scientific">Trichonephila inaurata madagascariensis</name>
    <dbReference type="NCBI Taxonomy" id="2747483"/>
    <lineage>
        <taxon>Eukaryota</taxon>
        <taxon>Metazoa</taxon>
        <taxon>Ecdysozoa</taxon>
        <taxon>Arthropoda</taxon>
        <taxon>Chelicerata</taxon>
        <taxon>Arachnida</taxon>
        <taxon>Araneae</taxon>
        <taxon>Araneomorphae</taxon>
        <taxon>Entelegynae</taxon>
        <taxon>Araneoidea</taxon>
        <taxon>Nephilidae</taxon>
        <taxon>Trichonephila</taxon>
        <taxon>Trichonephila inaurata</taxon>
    </lineage>
</organism>
<accession>A0A8X6Y8C7</accession>
<evidence type="ECO:0000313" key="2">
    <source>
        <dbReference type="EMBL" id="GFY66077.1"/>
    </source>
</evidence>
<keyword evidence="3" id="KW-1185">Reference proteome</keyword>
<feature type="compositionally biased region" description="Polar residues" evidence="1">
    <location>
        <begin position="1"/>
        <end position="10"/>
    </location>
</feature>
<reference evidence="2" key="1">
    <citation type="submission" date="2020-08" db="EMBL/GenBank/DDBJ databases">
        <title>Multicomponent nature underlies the extraordinary mechanical properties of spider dragline silk.</title>
        <authorList>
            <person name="Kono N."/>
            <person name="Nakamura H."/>
            <person name="Mori M."/>
            <person name="Yoshida Y."/>
            <person name="Ohtoshi R."/>
            <person name="Malay A.D."/>
            <person name="Moran D.A.P."/>
            <person name="Tomita M."/>
            <person name="Numata K."/>
            <person name="Arakawa K."/>
        </authorList>
    </citation>
    <scope>NUCLEOTIDE SEQUENCE</scope>
</reference>
<sequence>MDGEQNSPPSGQMDVTLGGHEQPKVSDHLSSFHGKTCQKLEWSRLCPEVSRPSGAEWHATPTPVASAYPKYLYRGKEKINKDAIFRVTCIPPPPLTE</sequence>
<feature type="region of interest" description="Disordered" evidence="1">
    <location>
        <begin position="1"/>
        <end position="30"/>
    </location>
</feature>
<protein>
    <submittedName>
        <fullName evidence="2">Uncharacterized protein</fullName>
    </submittedName>
</protein>
<comment type="caution">
    <text evidence="2">The sequence shown here is derived from an EMBL/GenBank/DDBJ whole genome shotgun (WGS) entry which is preliminary data.</text>
</comment>